<feature type="transmembrane region" description="Helical" evidence="2">
    <location>
        <begin position="227"/>
        <end position="247"/>
    </location>
</feature>
<proteinExistence type="predicted"/>
<dbReference type="EMBL" id="CP061336">
    <property type="protein sequence ID" value="QNU68145.1"/>
    <property type="molecule type" value="Genomic_DNA"/>
</dbReference>
<keyword evidence="2" id="KW-1133">Transmembrane helix</keyword>
<dbReference type="InterPro" id="IPR019286">
    <property type="entry name" value="DUF2339_TM"/>
</dbReference>
<dbReference type="RefSeq" id="WP_137696635.1">
    <property type="nucleotide sequence ID" value="NZ_CP061336.1"/>
</dbReference>
<dbReference type="PANTHER" id="PTHR38434:SF1">
    <property type="entry name" value="BLL2549 PROTEIN"/>
    <property type="match status" value="1"/>
</dbReference>
<feature type="transmembrane region" description="Helical" evidence="2">
    <location>
        <begin position="356"/>
        <end position="374"/>
    </location>
</feature>
<dbReference type="OrthoDB" id="2078443at2"/>
<evidence type="ECO:0000256" key="2">
    <source>
        <dbReference type="SAM" id="Phobius"/>
    </source>
</evidence>
<keyword evidence="2" id="KW-0812">Transmembrane</keyword>
<keyword evidence="4" id="KW-1185">Reference proteome</keyword>
<organism evidence="3 4">
    <name type="scientific">Ruminiclostridium herbifermentans</name>
    <dbReference type="NCBI Taxonomy" id="2488810"/>
    <lineage>
        <taxon>Bacteria</taxon>
        <taxon>Bacillati</taxon>
        <taxon>Bacillota</taxon>
        <taxon>Clostridia</taxon>
        <taxon>Eubacteriales</taxon>
        <taxon>Oscillospiraceae</taxon>
        <taxon>Ruminiclostridium</taxon>
    </lineage>
</organism>
<feature type="coiled-coil region" evidence="1">
    <location>
        <begin position="134"/>
        <end position="165"/>
    </location>
</feature>
<feature type="transmembrane region" description="Helical" evidence="2">
    <location>
        <begin position="586"/>
        <end position="604"/>
    </location>
</feature>
<gene>
    <name evidence="3" type="ORF">EHE19_006865</name>
</gene>
<feature type="transmembrane region" description="Helical" evidence="2">
    <location>
        <begin position="654"/>
        <end position="673"/>
    </location>
</feature>
<feature type="transmembrane region" description="Helical" evidence="2">
    <location>
        <begin position="505"/>
        <end position="521"/>
    </location>
</feature>
<feature type="transmembrane region" description="Helical" evidence="2">
    <location>
        <begin position="779"/>
        <end position="799"/>
    </location>
</feature>
<feature type="transmembrane region" description="Helical" evidence="2">
    <location>
        <begin position="805"/>
        <end position="825"/>
    </location>
</feature>
<feature type="transmembrane region" description="Helical" evidence="2">
    <location>
        <begin position="450"/>
        <end position="469"/>
    </location>
</feature>
<keyword evidence="2" id="KW-0472">Membrane</keyword>
<feature type="transmembrane region" description="Helical" evidence="2">
    <location>
        <begin position="331"/>
        <end position="349"/>
    </location>
</feature>
<feature type="transmembrane region" description="Helical" evidence="2">
    <location>
        <begin position="748"/>
        <end position="767"/>
    </location>
</feature>
<sequence>MVDNLKDILARQKETLTELQNEISRIEASDLVTENKSLKTELLQCQDSLKKEKDYNLKLSEENKNLRNAIYEQLYNEKIQILNSTNKKLEAYYSSNIQGELNRLIRYENSVKKRIDEMAGILRQNRVDISDDIYKRLEELQKLLNAKVTAAREELQRNAKTFEEARFAEFEKLRNEQVTEHEIKERVKQNNIESFIGLNIINKLGILLLIIGVITASQFTYFKLPDVLKCVFAFLIGGLLLVAGEILNRKKPNVFSLGITSGGIAILYVALALSFFRFEVIEKYPALGLCVLITAGAFVLSQRYNSQTISAFAMVGGYLPIFSITGSKSMIYGAMIYFVILNVLALSISINKKWSITAYIGFWLNVFGSFYITIIMMEERSYRGPVLIDDLMTILYITFAFAIYTLIPVVGTLKKKLAFKTSDIVLLALNTIISAVLLYLVFYAVNLSDYTGVLAVAFAAVYMALGRFVEKLMPNEKKARALFFITGLTFVVLIIPFQFGRVWLSLGWLVEGVAILSYGIYKEIKAFKRTGAIVSLLCLLAFVIFDLTNISSSLFVYKYLAITIGSIAVMGALIYKKDLIGKQIKLFKYAVTLNIWFFAIYIIEAKLNKLLSEFLVRSGFDIDYLITAAVVLVSFVLAYIIPKIKVLLDRVMKVLSVIIYVVGLIILFALNFNSPVIGYLNEVPLTISIIGTIELAVIALLSIFVVKDLVLTLVTEKRLGIEWYPLIISFYFVVILTQNLITQFRLEMNNAAISIIYLITALAWITFGFLKRYVLIRRFGLGMCILAVAKLFIIDLSFLSQGYRIVSYFVFGVTLIAISFVYQYFNKKIDTISGVISDDKKDNS</sequence>
<feature type="transmembrane region" description="Helical" evidence="2">
    <location>
        <begin position="308"/>
        <end position="325"/>
    </location>
</feature>
<feature type="transmembrane region" description="Helical" evidence="2">
    <location>
        <begin position="624"/>
        <end position="642"/>
    </location>
</feature>
<evidence type="ECO:0000256" key="1">
    <source>
        <dbReference type="SAM" id="Coils"/>
    </source>
</evidence>
<dbReference type="Pfam" id="PF10101">
    <property type="entry name" value="DUF2339"/>
    <property type="match status" value="1"/>
</dbReference>
<keyword evidence="1" id="KW-0175">Coiled coil</keyword>
<protein>
    <submittedName>
        <fullName evidence="3">DUF2339 domain-containing protein</fullName>
    </submittedName>
</protein>
<feature type="transmembrane region" description="Helical" evidence="2">
    <location>
        <begin position="425"/>
        <end position="444"/>
    </location>
</feature>
<feature type="transmembrane region" description="Helical" evidence="2">
    <location>
        <begin position="481"/>
        <end position="499"/>
    </location>
</feature>
<feature type="transmembrane region" description="Helical" evidence="2">
    <location>
        <begin position="204"/>
        <end position="221"/>
    </location>
</feature>
<dbReference type="AlphaFoldDB" id="A0A4V6EPD1"/>
<reference evidence="3 4" key="1">
    <citation type="submission" date="2020-09" db="EMBL/GenBank/DDBJ databases">
        <title>Characterization and genome sequencing of Ruminiclostridium sp. nov. MA18.</title>
        <authorList>
            <person name="Rettenmaier R."/>
            <person name="Kowollik M.-L."/>
            <person name="Liebl W."/>
            <person name="Zverlov V."/>
        </authorList>
    </citation>
    <scope>NUCLEOTIDE SEQUENCE [LARGE SCALE GENOMIC DNA]</scope>
    <source>
        <strain evidence="3 4">MA18</strain>
    </source>
</reference>
<feature type="transmembrane region" description="Helical" evidence="2">
    <location>
        <begin position="394"/>
        <end position="413"/>
    </location>
</feature>
<evidence type="ECO:0000313" key="4">
    <source>
        <dbReference type="Proteomes" id="UP000306409"/>
    </source>
</evidence>
<feature type="transmembrane region" description="Helical" evidence="2">
    <location>
        <begin position="685"/>
        <end position="711"/>
    </location>
</feature>
<feature type="transmembrane region" description="Helical" evidence="2">
    <location>
        <begin position="254"/>
        <end position="278"/>
    </location>
</feature>
<feature type="transmembrane region" description="Helical" evidence="2">
    <location>
        <begin position="556"/>
        <end position="574"/>
    </location>
</feature>
<feature type="transmembrane region" description="Helical" evidence="2">
    <location>
        <begin position="533"/>
        <end position="550"/>
    </location>
</feature>
<dbReference type="PANTHER" id="PTHR38434">
    <property type="entry name" value="BLL2549 PROTEIN"/>
    <property type="match status" value="1"/>
</dbReference>
<feature type="transmembrane region" description="Helical" evidence="2">
    <location>
        <begin position="284"/>
        <end position="301"/>
    </location>
</feature>
<accession>A0A4V6EPD1</accession>
<feature type="coiled-coil region" evidence="1">
    <location>
        <begin position="2"/>
        <end position="69"/>
    </location>
</feature>
<feature type="transmembrane region" description="Helical" evidence="2">
    <location>
        <begin position="723"/>
        <end position="742"/>
    </location>
</feature>
<name>A0A4V6EPD1_9FIRM</name>
<evidence type="ECO:0000313" key="3">
    <source>
        <dbReference type="EMBL" id="QNU68145.1"/>
    </source>
</evidence>
<dbReference type="KEGG" id="rher:EHE19_006865"/>
<dbReference type="Proteomes" id="UP000306409">
    <property type="component" value="Chromosome"/>
</dbReference>